<proteinExistence type="predicted"/>
<evidence type="ECO:0000313" key="1">
    <source>
        <dbReference type="EMBL" id="KAF9737275.1"/>
    </source>
</evidence>
<comment type="caution">
    <text evidence="1">The sequence shown here is derived from an EMBL/GenBank/DDBJ whole genome shotgun (WGS) entry which is preliminary data.</text>
</comment>
<protein>
    <submittedName>
        <fullName evidence="1">Uncharacterized protein</fullName>
    </submittedName>
</protein>
<organism evidence="1 2">
    <name type="scientific">Paraphaeosphaeria minitans</name>
    <dbReference type="NCBI Taxonomy" id="565426"/>
    <lineage>
        <taxon>Eukaryota</taxon>
        <taxon>Fungi</taxon>
        <taxon>Dikarya</taxon>
        <taxon>Ascomycota</taxon>
        <taxon>Pezizomycotina</taxon>
        <taxon>Dothideomycetes</taxon>
        <taxon>Pleosporomycetidae</taxon>
        <taxon>Pleosporales</taxon>
        <taxon>Massarineae</taxon>
        <taxon>Didymosphaeriaceae</taxon>
        <taxon>Paraphaeosphaeria</taxon>
    </lineage>
</organism>
<sequence>MPRIHPGPVGPQMLAAYSSTWEAVRRCRMVSPSYRASSDDLKLKGQNLPAATRNAHRLFVDFTTQLQAIQLEIARLQLLKHPCRINTYVLHKQLHLLPLLNRPFNGLPAGPKYPLVVCLVRHIVAVDSKSRGPSSSERPSAFPPFLAKLRSMGTVMTCSVRAGSTAAASAIAKTSSKNTSFVKAAKSRSSLKAAAQ</sequence>
<dbReference type="EMBL" id="WJXW01000004">
    <property type="protein sequence ID" value="KAF9737275.1"/>
    <property type="molecule type" value="Genomic_DNA"/>
</dbReference>
<keyword evidence="2" id="KW-1185">Reference proteome</keyword>
<dbReference type="Proteomes" id="UP000756921">
    <property type="component" value="Unassembled WGS sequence"/>
</dbReference>
<evidence type="ECO:0000313" key="2">
    <source>
        <dbReference type="Proteomes" id="UP000756921"/>
    </source>
</evidence>
<accession>A0A9P6KSI2</accession>
<dbReference type="AlphaFoldDB" id="A0A9P6KSI2"/>
<reference evidence="1" key="1">
    <citation type="journal article" date="2020" name="Mol. Plant Microbe Interact.">
        <title>Genome Sequence of the Biocontrol Agent Coniothyrium minitans strain Conio (IMI 134523).</title>
        <authorList>
            <person name="Patel D."/>
            <person name="Shittu T.A."/>
            <person name="Baroncelli R."/>
            <person name="Muthumeenakshi S."/>
            <person name="Osborne T.H."/>
            <person name="Janganan T.K."/>
            <person name="Sreenivasaprasad S."/>
        </authorList>
    </citation>
    <scope>NUCLEOTIDE SEQUENCE</scope>
    <source>
        <strain evidence="1">Conio</strain>
    </source>
</reference>
<gene>
    <name evidence="1" type="ORF">PMIN01_05054</name>
</gene>
<name>A0A9P6KSI2_9PLEO</name>